<name>A0A0A8TTP0_ACIBZ</name>
<sequence>MLEKYLIVGIVFAACIVLIIYTQMDSRKKEDKTLSFKEKLQKEFPNYKILERNQSFIISREGSNPRIPEELVLIRVDPEQKKNLRNSGKMLIATYSKQPSIREVRKDALPYLN</sequence>
<accession>A0A0A8TTP0</accession>
<dbReference type="PROSITE" id="PS51257">
    <property type="entry name" value="PROKAR_LIPOPROTEIN"/>
    <property type="match status" value="1"/>
</dbReference>
<protein>
    <submittedName>
        <fullName evidence="1">Uncharacterized protein</fullName>
    </submittedName>
</protein>
<reference evidence="1" key="1">
    <citation type="submission" date="2022-02" db="EMBL/GenBank/DDBJ databases">
        <title>Characterization of Tn125 harboring carbapenem-resistant Acinetobacter bereziniae clinical isolates.</title>
        <authorList>
            <person name="Wong N.-K."/>
            <person name="Pan Q."/>
        </authorList>
    </citation>
    <scope>NUCLEOTIDE SEQUENCE</scope>
    <source>
        <strain evidence="1">GD03393</strain>
    </source>
</reference>
<dbReference type="RefSeq" id="WP_005032140.1">
    <property type="nucleotide sequence ID" value="NZ_BBLJ01000010.1"/>
</dbReference>
<dbReference type="Proteomes" id="UP000644140">
    <property type="component" value="Chromosome"/>
</dbReference>
<dbReference type="EMBL" id="CP092085">
    <property type="protein sequence ID" value="UUN99548.1"/>
    <property type="molecule type" value="Genomic_DNA"/>
</dbReference>
<gene>
    <name evidence="1" type="ORF">I9054_008915</name>
</gene>
<dbReference type="GeneID" id="69462961"/>
<dbReference type="eggNOG" id="ENOG5031RJS">
    <property type="taxonomic scope" value="Bacteria"/>
</dbReference>
<organism evidence="1 2">
    <name type="scientific">Acinetobacter bereziniae</name>
    <name type="common">Acinetobacter genomosp. 10</name>
    <dbReference type="NCBI Taxonomy" id="106648"/>
    <lineage>
        <taxon>Bacteria</taxon>
        <taxon>Pseudomonadati</taxon>
        <taxon>Pseudomonadota</taxon>
        <taxon>Gammaproteobacteria</taxon>
        <taxon>Moraxellales</taxon>
        <taxon>Moraxellaceae</taxon>
        <taxon>Acinetobacter</taxon>
    </lineage>
</organism>
<proteinExistence type="predicted"/>
<dbReference type="AlphaFoldDB" id="A0A0A8TTP0"/>
<evidence type="ECO:0000313" key="1">
    <source>
        <dbReference type="EMBL" id="UUN99548.1"/>
    </source>
</evidence>
<dbReference type="STRING" id="106648.GCA_000753985_02902"/>
<evidence type="ECO:0000313" key="2">
    <source>
        <dbReference type="Proteomes" id="UP000644140"/>
    </source>
</evidence>